<dbReference type="PROSITE" id="PS50889">
    <property type="entry name" value="S4"/>
    <property type="match status" value="1"/>
</dbReference>
<dbReference type="Gene3D" id="3.10.290.10">
    <property type="entry name" value="RNA-binding S4 domain"/>
    <property type="match status" value="1"/>
</dbReference>
<evidence type="ECO:0000313" key="11">
    <source>
        <dbReference type="Proteomes" id="UP000030690"/>
    </source>
</evidence>
<dbReference type="SMR" id="A0A024UZZ4"/>
<evidence type="ECO:0000256" key="7">
    <source>
        <dbReference type="PROSITE-ProRule" id="PRU00182"/>
    </source>
</evidence>
<dbReference type="InterPro" id="IPR002942">
    <property type="entry name" value="S4_RNA-bd"/>
</dbReference>
<name>A0A024UZZ4_PLAFA</name>
<dbReference type="InterPro" id="IPR036986">
    <property type="entry name" value="S4_RNA-bd_sf"/>
</dbReference>
<comment type="subcellular location">
    <subcellularLocation>
        <location evidence="1">Nucleus</location>
        <location evidence="1">Nucleolus</location>
    </subcellularLocation>
</comment>
<evidence type="ECO:0000259" key="9">
    <source>
        <dbReference type="SMART" id="SM01390"/>
    </source>
</evidence>
<evidence type="ECO:0000256" key="1">
    <source>
        <dbReference type="ARBA" id="ARBA00004604"/>
    </source>
</evidence>
<dbReference type="SMART" id="SM01390">
    <property type="entry name" value="Ribosomal_S4"/>
    <property type="match status" value="1"/>
</dbReference>
<dbReference type="PANTHER" id="PTHR11831">
    <property type="entry name" value="30S 40S RIBOSOMAL PROTEIN"/>
    <property type="match status" value="1"/>
</dbReference>
<evidence type="ECO:0000256" key="4">
    <source>
        <dbReference type="ARBA" id="ARBA00022884"/>
    </source>
</evidence>
<dbReference type="GO" id="GO:0034457">
    <property type="term" value="C:Mpp10 complex"/>
    <property type="evidence" value="ECO:0007669"/>
    <property type="project" value="TreeGrafter"/>
</dbReference>
<reference evidence="10 11" key="1">
    <citation type="submission" date="2013-02" db="EMBL/GenBank/DDBJ databases">
        <title>The Genome Annotation of Plasmodium falciparum Vietnam Oak-Knoll (FVO).</title>
        <authorList>
            <consortium name="The Broad Institute Genome Sequencing Platform"/>
            <consortium name="The Broad Institute Genome Sequencing Center for Infectious Disease"/>
            <person name="Neafsey D."/>
            <person name="Hoffman S."/>
            <person name="Volkman S."/>
            <person name="Rosenthal P."/>
            <person name="Walker B."/>
            <person name="Young S.K."/>
            <person name="Zeng Q."/>
            <person name="Gargeya S."/>
            <person name="Fitzgerald M."/>
            <person name="Haas B."/>
            <person name="Abouelleil A."/>
            <person name="Allen A.W."/>
            <person name="Alvarado L."/>
            <person name="Arachchi H.M."/>
            <person name="Berlin A.M."/>
            <person name="Chapman S.B."/>
            <person name="Gainer-Dewar J."/>
            <person name="Goldberg J."/>
            <person name="Griggs A."/>
            <person name="Gujja S."/>
            <person name="Hansen M."/>
            <person name="Howarth C."/>
            <person name="Imamovic A."/>
            <person name="Ireland A."/>
            <person name="Larimer J."/>
            <person name="McCowan C."/>
            <person name="Murphy C."/>
            <person name="Pearson M."/>
            <person name="Poon T.W."/>
            <person name="Priest M."/>
            <person name="Roberts A."/>
            <person name="Saif S."/>
            <person name="Shea T."/>
            <person name="Sisk P."/>
            <person name="Sykes S."/>
            <person name="Wortman J."/>
            <person name="Nusbaum C."/>
            <person name="Birren B."/>
        </authorList>
    </citation>
    <scope>NUCLEOTIDE SEQUENCE [LARGE SCALE GENOMIC DNA]</scope>
    <source>
        <strain evidence="11">Vietnam Oak-Knoll (FVO)</strain>
    </source>
</reference>
<dbReference type="GO" id="GO:0042274">
    <property type="term" value="P:ribosomal small subunit biogenesis"/>
    <property type="evidence" value="ECO:0007669"/>
    <property type="project" value="TreeGrafter"/>
</dbReference>
<dbReference type="PANTHER" id="PTHR11831:SF1">
    <property type="entry name" value="U3 SMALL NUCLEOLAR RIBONUCLEOPROTEIN PROTEIN IMP3"/>
    <property type="match status" value="1"/>
</dbReference>
<dbReference type="OrthoDB" id="10248812at2759"/>
<proteinExistence type="inferred from homology"/>
<dbReference type="InterPro" id="IPR022801">
    <property type="entry name" value="Ribosomal_uS4"/>
</dbReference>
<dbReference type="InterPro" id="IPR001912">
    <property type="entry name" value="Ribosomal_uS4_N"/>
</dbReference>
<dbReference type="SUPFAM" id="SSF55174">
    <property type="entry name" value="Alpha-L RNA-binding motif"/>
    <property type="match status" value="1"/>
</dbReference>
<evidence type="ECO:0000259" key="8">
    <source>
        <dbReference type="SMART" id="SM00363"/>
    </source>
</evidence>
<gene>
    <name evidence="10" type="ORF">PFFVO_05251</name>
</gene>
<dbReference type="Pfam" id="PF00163">
    <property type="entry name" value="Ribosomal_S4"/>
    <property type="match status" value="1"/>
</dbReference>
<keyword evidence="5" id="KW-0539">Nucleus</keyword>
<feature type="domain" description="Small ribosomal subunit protein uS4 N-terminal" evidence="9">
    <location>
        <begin position="3"/>
        <end position="106"/>
    </location>
</feature>
<accession>A0A024UZZ4</accession>
<comment type="similarity">
    <text evidence="2">Belongs to the universal ribosomal protein uS4 family.</text>
</comment>
<evidence type="ECO:0000256" key="5">
    <source>
        <dbReference type="ARBA" id="ARBA00023242"/>
    </source>
</evidence>
<evidence type="ECO:0000256" key="6">
    <source>
        <dbReference type="ARBA" id="ARBA00023274"/>
    </source>
</evidence>
<keyword evidence="4 7" id="KW-0694">RNA-binding</keyword>
<protein>
    <submittedName>
        <fullName evidence="10">Uncharacterized protein</fullName>
    </submittedName>
</protein>
<dbReference type="GO" id="GO:0032040">
    <property type="term" value="C:small-subunit processome"/>
    <property type="evidence" value="ECO:0007669"/>
    <property type="project" value="TreeGrafter"/>
</dbReference>
<dbReference type="GO" id="GO:0030515">
    <property type="term" value="F:snoRNA binding"/>
    <property type="evidence" value="ECO:0007669"/>
    <property type="project" value="TreeGrafter"/>
</dbReference>
<evidence type="ECO:0000256" key="3">
    <source>
        <dbReference type="ARBA" id="ARBA00022517"/>
    </source>
</evidence>
<evidence type="ECO:0000313" key="10">
    <source>
        <dbReference type="EMBL" id="ETW15799.1"/>
    </source>
</evidence>
<dbReference type="Proteomes" id="UP000030690">
    <property type="component" value="Unassembled WGS sequence"/>
</dbReference>
<dbReference type="Pfam" id="PF01479">
    <property type="entry name" value="S4"/>
    <property type="match status" value="1"/>
</dbReference>
<dbReference type="GO" id="GO:0019843">
    <property type="term" value="F:rRNA binding"/>
    <property type="evidence" value="ECO:0007669"/>
    <property type="project" value="InterPro"/>
</dbReference>
<dbReference type="AlphaFoldDB" id="A0A024UZZ4"/>
<keyword evidence="6" id="KW-0687">Ribonucleoprotein</keyword>
<evidence type="ECO:0000256" key="2">
    <source>
        <dbReference type="ARBA" id="ARBA00007465"/>
    </source>
</evidence>
<sequence length="183" mass="22024">MRKLKYHEQKLLKKVNFYDWKRTNNVREVKVLRKYVIQNREDYTKYNKICGYITKLVSKLRLLPENDEFRIKMTDELLDKLYDMGLINYKSSLAECEKITVSSFCRRRLAVLLFRLKFVQTIKLAITYIQHGNIRIGNNVINNPSFHINRNMEDHIKWADGSKILKHIQKHRESKDDYELLGN</sequence>
<feature type="domain" description="RNA-binding S4" evidence="8">
    <location>
        <begin position="107"/>
        <end position="173"/>
    </location>
</feature>
<dbReference type="CDD" id="cd00165">
    <property type="entry name" value="S4"/>
    <property type="match status" value="1"/>
</dbReference>
<dbReference type="EMBL" id="KI925153">
    <property type="protein sequence ID" value="ETW15799.1"/>
    <property type="molecule type" value="Genomic_DNA"/>
</dbReference>
<dbReference type="GO" id="GO:0006364">
    <property type="term" value="P:rRNA processing"/>
    <property type="evidence" value="ECO:0007669"/>
    <property type="project" value="TreeGrafter"/>
</dbReference>
<dbReference type="SMART" id="SM00363">
    <property type="entry name" value="S4"/>
    <property type="match status" value="1"/>
</dbReference>
<reference evidence="10 11" key="2">
    <citation type="submission" date="2013-02" db="EMBL/GenBank/DDBJ databases">
        <title>The Genome Sequence of Plasmodium falciparum Vietnam Oak-Knoll (FVO).</title>
        <authorList>
            <consortium name="The Broad Institute Genome Sequencing Platform"/>
            <consortium name="The Broad Institute Genome Sequencing Center for Infectious Disease"/>
            <person name="Neafsey D."/>
            <person name="Cheeseman I."/>
            <person name="Volkman S."/>
            <person name="Adams J."/>
            <person name="Walker B."/>
            <person name="Young S.K."/>
            <person name="Zeng Q."/>
            <person name="Gargeya S."/>
            <person name="Fitzgerald M."/>
            <person name="Haas B."/>
            <person name="Abouelleil A."/>
            <person name="Alvarado L."/>
            <person name="Arachchi H.M."/>
            <person name="Berlin A.M."/>
            <person name="Chapman S.B."/>
            <person name="Dewar J."/>
            <person name="Goldberg J."/>
            <person name="Griggs A."/>
            <person name="Gujja S."/>
            <person name="Hansen M."/>
            <person name="Howarth C."/>
            <person name="Imamovic A."/>
            <person name="Larimer J."/>
            <person name="McCowan C."/>
            <person name="Murphy C."/>
            <person name="Neiman D."/>
            <person name="Pearson M."/>
            <person name="Priest M."/>
            <person name="Roberts A."/>
            <person name="Saif S."/>
            <person name="Shea T."/>
            <person name="Sisk P."/>
            <person name="Sykes S."/>
            <person name="Wortman J."/>
            <person name="Nusbaum C."/>
            <person name="Birren B."/>
        </authorList>
    </citation>
    <scope>NUCLEOTIDE SEQUENCE [LARGE SCALE GENOMIC DNA]</scope>
    <source>
        <strain evidence="11">Vietnam Oak-Knoll (FVO)</strain>
    </source>
</reference>
<keyword evidence="3" id="KW-0690">Ribosome biogenesis</keyword>
<organism evidence="10 11">
    <name type="scientific">Plasmodium falciparum Vietnam Oak-Knoll</name>
    <name type="common">FVO</name>
    <dbReference type="NCBI Taxonomy" id="1036723"/>
    <lineage>
        <taxon>Eukaryota</taxon>
        <taxon>Sar</taxon>
        <taxon>Alveolata</taxon>
        <taxon>Apicomplexa</taxon>
        <taxon>Aconoidasida</taxon>
        <taxon>Haemosporida</taxon>
        <taxon>Plasmodiidae</taxon>
        <taxon>Plasmodium</taxon>
        <taxon>Plasmodium (Laverania)</taxon>
    </lineage>
</organism>